<keyword evidence="7 10" id="KW-0862">Zinc</keyword>
<dbReference type="InterPro" id="IPR041891">
    <property type="entry name" value="Alpha_CA_prokaryot-like"/>
</dbReference>
<comment type="function">
    <text evidence="2 10">Reversible hydration of carbon dioxide.</text>
</comment>
<protein>
    <recommendedName>
        <fullName evidence="5 10">Carbonic anhydrase</fullName>
        <ecNumber evidence="4 10">4.2.1.1</ecNumber>
    </recommendedName>
</protein>
<dbReference type="Proteomes" id="UP001310248">
    <property type="component" value="Unassembled WGS sequence"/>
</dbReference>
<evidence type="ECO:0000256" key="8">
    <source>
        <dbReference type="ARBA" id="ARBA00023239"/>
    </source>
</evidence>
<feature type="chain" id="PRO_5044983514" description="Carbonic anhydrase" evidence="10">
    <location>
        <begin position="24"/>
        <end position="248"/>
    </location>
</feature>
<dbReference type="InterPro" id="IPR018338">
    <property type="entry name" value="Carbonic_anhydrase_a-class_CS"/>
</dbReference>
<evidence type="ECO:0000256" key="4">
    <source>
        <dbReference type="ARBA" id="ARBA00012925"/>
    </source>
</evidence>
<organism evidence="12 13">
    <name type="scientific">Agarivorans aestuarii</name>
    <dbReference type="NCBI Taxonomy" id="1563703"/>
    <lineage>
        <taxon>Bacteria</taxon>
        <taxon>Pseudomonadati</taxon>
        <taxon>Pseudomonadota</taxon>
        <taxon>Gammaproteobacteria</taxon>
        <taxon>Alteromonadales</taxon>
        <taxon>Alteromonadaceae</taxon>
        <taxon>Agarivorans</taxon>
    </lineage>
</organism>
<dbReference type="InterPro" id="IPR001148">
    <property type="entry name" value="CA_dom"/>
</dbReference>
<comment type="cofactor">
    <cofactor evidence="1 10">
        <name>Zn(2+)</name>
        <dbReference type="ChEBI" id="CHEBI:29105"/>
    </cofactor>
</comment>
<dbReference type="InterPro" id="IPR023561">
    <property type="entry name" value="Carbonic_anhydrase_a-class"/>
</dbReference>
<comment type="catalytic activity">
    <reaction evidence="9 10">
        <text>hydrogencarbonate + H(+) = CO2 + H2O</text>
        <dbReference type="Rhea" id="RHEA:10748"/>
        <dbReference type="ChEBI" id="CHEBI:15377"/>
        <dbReference type="ChEBI" id="CHEBI:15378"/>
        <dbReference type="ChEBI" id="CHEBI:16526"/>
        <dbReference type="ChEBI" id="CHEBI:17544"/>
        <dbReference type="EC" id="4.2.1.1"/>
    </reaction>
</comment>
<feature type="domain" description="Alpha-carbonic anhydrase" evidence="11">
    <location>
        <begin position="27"/>
        <end position="248"/>
    </location>
</feature>
<reference evidence="13" key="1">
    <citation type="submission" date="2023-07" db="EMBL/GenBank/DDBJ databases">
        <title>Draft genome sequence of Agarivorans aestuarii strain ZMCS4, a CAZymes producing bacteria isolated from the marine brown algae Clodostephus spongiosus.</title>
        <authorList>
            <person name="Lorente B."/>
            <person name="Cabral C."/>
            <person name="Frias J."/>
            <person name="Faria J."/>
            <person name="Toubarro D."/>
        </authorList>
    </citation>
    <scope>NUCLEOTIDE SEQUENCE [LARGE SCALE GENOMIC DNA]</scope>
    <source>
        <strain evidence="13">ZMCS4</strain>
    </source>
</reference>
<sequence length="248" mass="27183">MNKQQVKRVLISTVIAISGGALAQDDVHWGYSGHQGPEHWGELAPEFSLCTSGKNQSPINISATTKGQLPTLALNYQASGNEIINNGHTIQVNYAPGSYLDIAGHQFELKQFHFHSPSENTLRGKSFPLEAHFVHADSKGNLAVVALMFEQGKENQELAKAWSQLPQEAGQKVRLATPISGLNMLPSKHDYYRFNGSLTTPPCSEGVRWIVLKNAVSASKQQISDFSSLMKLPNNRPVQGINARLIVE</sequence>
<evidence type="ECO:0000313" key="12">
    <source>
        <dbReference type="EMBL" id="MEE1673874.1"/>
    </source>
</evidence>
<dbReference type="Gene3D" id="3.10.200.10">
    <property type="entry name" value="Alpha carbonic anhydrase"/>
    <property type="match status" value="1"/>
</dbReference>
<evidence type="ECO:0000256" key="6">
    <source>
        <dbReference type="ARBA" id="ARBA00022723"/>
    </source>
</evidence>
<evidence type="ECO:0000256" key="7">
    <source>
        <dbReference type="ARBA" id="ARBA00022833"/>
    </source>
</evidence>
<dbReference type="PROSITE" id="PS00162">
    <property type="entry name" value="ALPHA_CA_1"/>
    <property type="match status" value="1"/>
</dbReference>
<evidence type="ECO:0000259" key="11">
    <source>
        <dbReference type="PROSITE" id="PS51144"/>
    </source>
</evidence>
<dbReference type="InterPro" id="IPR036398">
    <property type="entry name" value="CA_dom_sf"/>
</dbReference>
<dbReference type="SMART" id="SM01057">
    <property type="entry name" value="Carb_anhydrase"/>
    <property type="match status" value="1"/>
</dbReference>
<gene>
    <name evidence="12" type="ORF">SNR37_003301</name>
</gene>
<evidence type="ECO:0000313" key="13">
    <source>
        <dbReference type="Proteomes" id="UP001310248"/>
    </source>
</evidence>
<dbReference type="PROSITE" id="PS51144">
    <property type="entry name" value="ALPHA_CA_2"/>
    <property type="match status" value="1"/>
</dbReference>
<dbReference type="EC" id="4.2.1.1" evidence="4 10"/>
<reference evidence="12 13" key="2">
    <citation type="submission" date="2023-12" db="EMBL/GenBank/DDBJ databases">
        <authorList>
            <consortium name="Cladostephus spongiosus"/>
            <person name="Lorente B."/>
            <person name="Cabral C."/>
            <person name="Frias J."/>
            <person name="Faria J."/>
            <person name="Toubarro D."/>
        </authorList>
    </citation>
    <scope>NUCLEOTIDE SEQUENCE [LARGE SCALE GENOMIC DNA]</scope>
    <source>
        <strain evidence="12 13">ZMCS4</strain>
    </source>
</reference>
<keyword evidence="6 10" id="KW-0479">Metal-binding</keyword>
<accession>A0ABU7G3A9</accession>
<evidence type="ECO:0000256" key="2">
    <source>
        <dbReference type="ARBA" id="ARBA00002904"/>
    </source>
</evidence>
<keyword evidence="10" id="KW-0732">Signal</keyword>
<comment type="caution">
    <text evidence="12">The sequence shown here is derived from an EMBL/GenBank/DDBJ whole genome shotgun (WGS) entry which is preliminary data.</text>
</comment>
<dbReference type="CDD" id="cd03124">
    <property type="entry name" value="alpha_CA_prokaryotic_like"/>
    <property type="match status" value="1"/>
</dbReference>
<proteinExistence type="inferred from homology"/>
<name>A0ABU7G3A9_9ALTE</name>
<dbReference type="SUPFAM" id="SSF51069">
    <property type="entry name" value="Carbonic anhydrase"/>
    <property type="match status" value="1"/>
</dbReference>
<comment type="similarity">
    <text evidence="3 10">Belongs to the alpha-carbonic anhydrase family.</text>
</comment>
<feature type="signal peptide" evidence="10">
    <location>
        <begin position="1"/>
        <end position="23"/>
    </location>
</feature>
<evidence type="ECO:0000256" key="10">
    <source>
        <dbReference type="RuleBase" id="RU367011"/>
    </source>
</evidence>
<dbReference type="RefSeq" id="WP_329775105.1">
    <property type="nucleotide sequence ID" value="NZ_JAYDYW010000006.1"/>
</dbReference>
<keyword evidence="8 10" id="KW-0456">Lyase</keyword>
<dbReference type="Pfam" id="PF00194">
    <property type="entry name" value="Carb_anhydrase"/>
    <property type="match status" value="1"/>
</dbReference>
<dbReference type="EMBL" id="JAYDYW010000006">
    <property type="protein sequence ID" value="MEE1673874.1"/>
    <property type="molecule type" value="Genomic_DNA"/>
</dbReference>
<dbReference type="PANTHER" id="PTHR18952">
    <property type="entry name" value="CARBONIC ANHYDRASE"/>
    <property type="match status" value="1"/>
</dbReference>
<evidence type="ECO:0000256" key="3">
    <source>
        <dbReference type="ARBA" id="ARBA00010718"/>
    </source>
</evidence>
<evidence type="ECO:0000256" key="1">
    <source>
        <dbReference type="ARBA" id="ARBA00001947"/>
    </source>
</evidence>
<evidence type="ECO:0000256" key="9">
    <source>
        <dbReference type="ARBA" id="ARBA00048348"/>
    </source>
</evidence>
<evidence type="ECO:0000256" key="5">
    <source>
        <dbReference type="ARBA" id="ARBA00014628"/>
    </source>
</evidence>
<keyword evidence="13" id="KW-1185">Reference proteome</keyword>
<dbReference type="PANTHER" id="PTHR18952:SF265">
    <property type="entry name" value="CARBONIC ANHYDRASE"/>
    <property type="match status" value="1"/>
</dbReference>